<dbReference type="PROSITE" id="PS50125">
    <property type="entry name" value="GUANYLATE_CYCLASE_2"/>
    <property type="match status" value="1"/>
</dbReference>
<evidence type="ECO:0000313" key="7">
    <source>
        <dbReference type="EMBL" id="MBB6563800.1"/>
    </source>
</evidence>
<comment type="subcellular location">
    <subcellularLocation>
        <location evidence="1">Cell membrane</location>
        <topology evidence="1">Multi-pass membrane protein</topology>
    </subcellularLocation>
</comment>
<reference evidence="7 8" key="1">
    <citation type="submission" date="2020-08" db="EMBL/GenBank/DDBJ databases">
        <title>Functional genomics of gut bacteria from endangered species of beetles.</title>
        <authorList>
            <person name="Carlos-Shanley C."/>
        </authorList>
    </citation>
    <scope>NUCLEOTIDE SEQUENCE [LARGE SCALE GENOMIC DNA]</scope>
    <source>
        <strain evidence="7 8">S00198</strain>
    </source>
</reference>
<evidence type="ECO:0000259" key="5">
    <source>
        <dbReference type="PROSITE" id="PS50125"/>
    </source>
</evidence>
<evidence type="ECO:0000256" key="2">
    <source>
        <dbReference type="ARBA" id="ARBA00022475"/>
    </source>
</evidence>
<evidence type="ECO:0000313" key="8">
    <source>
        <dbReference type="Proteomes" id="UP000575083"/>
    </source>
</evidence>
<dbReference type="InterPro" id="IPR034804">
    <property type="entry name" value="SQR/QFR_C/D"/>
</dbReference>
<dbReference type="InterPro" id="IPR050697">
    <property type="entry name" value="Adenylyl/Guanylyl_Cyclase_3/4"/>
</dbReference>
<dbReference type="CDD" id="cd07302">
    <property type="entry name" value="CHD"/>
    <property type="match status" value="1"/>
</dbReference>
<dbReference type="InterPro" id="IPR001041">
    <property type="entry name" value="2Fe-2S_ferredoxin-type"/>
</dbReference>
<dbReference type="GO" id="GO:0051536">
    <property type="term" value="F:iron-sulfur cluster binding"/>
    <property type="evidence" value="ECO:0007669"/>
    <property type="project" value="InterPro"/>
</dbReference>
<keyword evidence="3 4" id="KW-0472">Membrane</keyword>
<dbReference type="Gene3D" id="3.30.70.1230">
    <property type="entry name" value="Nucleotide cyclase"/>
    <property type="match status" value="1"/>
</dbReference>
<feature type="transmembrane region" description="Helical" evidence="4">
    <location>
        <begin position="203"/>
        <end position="228"/>
    </location>
</feature>
<dbReference type="GO" id="GO:0004016">
    <property type="term" value="F:adenylate cyclase activity"/>
    <property type="evidence" value="ECO:0007669"/>
    <property type="project" value="UniProtKB-EC"/>
</dbReference>
<evidence type="ECO:0000259" key="6">
    <source>
        <dbReference type="PROSITE" id="PS51085"/>
    </source>
</evidence>
<evidence type="ECO:0000256" key="1">
    <source>
        <dbReference type="ARBA" id="ARBA00004651"/>
    </source>
</evidence>
<dbReference type="EMBL" id="JACHLK010000023">
    <property type="protein sequence ID" value="MBB6563800.1"/>
    <property type="molecule type" value="Genomic_DNA"/>
</dbReference>
<dbReference type="PANTHER" id="PTHR43081">
    <property type="entry name" value="ADENYLATE CYCLASE, TERMINAL-DIFFERENTIATION SPECIFIC-RELATED"/>
    <property type="match status" value="1"/>
</dbReference>
<dbReference type="Pfam" id="PF00111">
    <property type="entry name" value="Fer2"/>
    <property type="match status" value="1"/>
</dbReference>
<dbReference type="AlphaFoldDB" id="A0A7X0PKT6"/>
<gene>
    <name evidence="7" type="ORF">HNP48_006526</name>
</gene>
<feature type="transmembrane region" description="Helical" evidence="4">
    <location>
        <begin position="83"/>
        <end position="102"/>
    </location>
</feature>
<keyword evidence="4" id="KW-0812">Transmembrane</keyword>
<dbReference type="GO" id="GO:0035556">
    <property type="term" value="P:intracellular signal transduction"/>
    <property type="evidence" value="ECO:0007669"/>
    <property type="project" value="InterPro"/>
</dbReference>
<feature type="transmembrane region" description="Helical" evidence="4">
    <location>
        <begin position="163"/>
        <end position="183"/>
    </location>
</feature>
<accession>A0A7X0PKT6</accession>
<dbReference type="Pfam" id="PF00211">
    <property type="entry name" value="Guanylate_cyc"/>
    <property type="match status" value="1"/>
</dbReference>
<dbReference type="CDD" id="cd00207">
    <property type="entry name" value="fer2"/>
    <property type="match status" value="1"/>
</dbReference>
<feature type="domain" description="2Fe-2S ferredoxin-type" evidence="6">
    <location>
        <begin position="238"/>
        <end position="332"/>
    </location>
</feature>
<evidence type="ECO:0000256" key="3">
    <source>
        <dbReference type="ARBA" id="ARBA00023136"/>
    </source>
</evidence>
<evidence type="ECO:0000256" key="4">
    <source>
        <dbReference type="SAM" id="Phobius"/>
    </source>
</evidence>
<keyword evidence="7" id="KW-0456">Lyase</keyword>
<dbReference type="RefSeq" id="WP_184865186.1">
    <property type="nucleotide sequence ID" value="NZ_JACHLK010000023.1"/>
</dbReference>
<dbReference type="Proteomes" id="UP000575083">
    <property type="component" value="Unassembled WGS sequence"/>
</dbReference>
<keyword evidence="8" id="KW-1185">Reference proteome</keyword>
<dbReference type="SMART" id="SM00044">
    <property type="entry name" value="CYCc"/>
    <property type="match status" value="1"/>
</dbReference>
<dbReference type="InterPro" id="IPR036010">
    <property type="entry name" value="2Fe-2S_ferredoxin-like_sf"/>
</dbReference>
<keyword evidence="4" id="KW-1133">Transmembrane helix</keyword>
<dbReference type="Gene3D" id="3.10.20.30">
    <property type="match status" value="1"/>
</dbReference>
<dbReference type="InterPro" id="IPR012675">
    <property type="entry name" value="Beta-grasp_dom_sf"/>
</dbReference>
<organism evidence="7 8">
    <name type="scientific">Acidovorax soli</name>
    <dbReference type="NCBI Taxonomy" id="592050"/>
    <lineage>
        <taxon>Bacteria</taxon>
        <taxon>Pseudomonadati</taxon>
        <taxon>Pseudomonadota</taxon>
        <taxon>Betaproteobacteria</taxon>
        <taxon>Burkholderiales</taxon>
        <taxon>Comamonadaceae</taxon>
        <taxon>Acidovorax</taxon>
    </lineage>
</organism>
<dbReference type="PROSITE" id="PS51085">
    <property type="entry name" value="2FE2S_FER_2"/>
    <property type="match status" value="1"/>
</dbReference>
<sequence length="537" mass="57050">MSVRRLRLASGCLLFAYVATHLLNHAAGLVSVAAAEAVRSGFLALWRSPPGTVLLYGALALHMLLAFSALLRRRTLRMPWLDAVRILLGLAIPLLLASHIAATRLAHGLYGLDDTYTHIVGRIWAADGGPRQLALMAIVWCHGCLGIHFAARHRAGYQRQFHLAFAGALLLPVLAALGFLAMGRELAPGADADSPLDAAQAGMLATAASFLAMGFAALLVLGMAARIARGVLERRSGRLVTLSYPGQSVQVPRGWSVLEASRAHGIPHLSLCGGRGRCSTCRVRVSHGLEGCAPPDADERRTLARIGAAGDVRLACQLRPTANLAVTPLLAPGPSSPYPEGAMQAEREAVILFVDLRRWTTLSERHLPHDLAYVLERFFAIVGESVRREGGVPNQFIGDSVMAIFGLQSDLPAACRAALRAAQAVEAGLEAANGELQRDFGQRLDFGMGLHAGRVALGEVGWRDTRTFTAVGDAVNTAARLQELCKEFGVRLVASDTVLHAARAQAHQAAAHVLPLRGRGATLAVQAIRSASDLVLG</sequence>
<name>A0A7X0PKT6_9BURK</name>
<dbReference type="SUPFAM" id="SSF55073">
    <property type="entry name" value="Nucleotide cyclase"/>
    <property type="match status" value="1"/>
</dbReference>
<dbReference type="InterPro" id="IPR029787">
    <property type="entry name" value="Nucleotide_cyclase"/>
</dbReference>
<dbReference type="InterPro" id="IPR001054">
    <property type="entry name" value="A/G_cyclase"/>
</dbReference>
<dbReference type="GO" id="GO:0005886">
    <property type="term" value="C:plasma membrane"/>
    <property type="evidence" value="ECO:0007669"/>
    <property type="project" value="UniProtKB-SubCell"/>
</dbReference>
<dbReference type="SUPFAM" id="SSF54292">
    <property type="entry name" value="2Fe-2S ferredoxin-like"/>
    <property type="match status" value="1"/>
</dbReference>
<proteinExistence type="predicted"/>
<comment type="caution">
    <text evidence="7">The sequence shown here is derived from an EMBL/GenBank/DDBJ whole genome shotgun (WGS) entry which is preliminary data.</text>
</comment>
<protein>
    <submittedName>
        <fullName evidence="7">Adenylate cyclase</fullName>
        <ecNumber evidence="7">4.6.1.1</ecNumber>
    </submittedName>
</protein>
<dbReference type="SUPFAM" id="SSF81343">
    <property type="entry name" value="Fumarate reductase respiratory complex transmembrane subunits"/>
    <property type="match status" value="1"/>
</dbReference>
<feature type="transmembrane region" description="Helical" evidence="4">
    <location>
        <begin position="133"/>
        <end position="151"/>
    </location>
</feature>
<feature type="transmembrane region" description="Helical" evidence="4">
    <location>
        <begin position="53"/>
        <end position="71"/>
    </location>
</feature>
<feature type="domain" description="Guanylate cyclase" evidence="5">
    <location>
        <begin position="350"/>
        <end position="482"/>
    </location>
</feature>
<dbReference type="GO" id="GO:0006171">
    <property type="term" value="P:cAMP biosynthetic process"/>
    <property type="evidence" value="ECO:0007669"/>
    <property type="project" value="TreeGrafter"/>
</dbReference>
<keyword evidence="2" id="KW-1003">Cell membrane</keyword>
<dbReference type="PANTHER" id="PTHR43081:SF17">
    <property type="entry name" value="BLL5647 PROTEIN"/>
    <property type="match status" value="1"/>
</dbReference>
<dbReference type="EC" id="4.6.1.1" evidence="7"/>